<dbReference type="GO" id="GO:0006915">
    <property type="term" value="P:apoptotic process"/>
    <property type="evidence" value="ECO:0007669"/>
    <property type="project" value="UniProtKB-KW"/>
</dbReference>
<dbReference type="GO" id="GO:0045893">
    <property type="term" value="P:positive regulation of DNA-templated transcription"/>
    <property type="evidence" value="ECO:0007669"/>
    <property type="project" value="EnsemblMetazoa"/>
</dbReference>
<dbReference type="PANTHER" id="PTHR12766">
    <property type="entry name" value="DEATH DOMAIN-ASSOCIATED PROTEIN 6 DAXX"/>
    <property type="match status" value="1"/>
</dbReference>
<evidence type="ECO:0000256" key="3">
    <source>
        <dbReference type="ARBA" id="ARBA00004496"/>
    </source>
</evidence>
<feature type="region of interest" description="Disordered" evidence="11">
    <location>
        <begin position="1625"/>
        <end position="1644"/>
    </location>
</feature>
<keyword evidence="9" id="KW-0539">Nucleus</keyword>
<dbReference type="GO" id="GO:0042393">
    <property type="term" value="F:histone binding"/>
    <property type="evidence" value="ECO:0007669"/>
    <property type="project" value="InterPro"/>
</dbReference>
<evidence type="ECO:0000256" key="2">
    <source>
        <dbReference type="ARBA" id="ARBA00004286"/>
    </source>
</evidence>
<feature type="region of interest" description="Disordered" evidence="11">
    <location>
        <begin position="662"/>
        <end position="796"/>
    </location>
</feature>
<dbReference type="OrthoDB" id="7492809at2759"/>
<keyword evidence="5" id="KW-0963">Cytoplasm</keyword>
<reference evidence="13" key="2">
    <citation type="submission" date="2014-06" db="EMBL/GenBank/DDBJ databases">
        <authorList>
            <person name="Hu T."/>
            <person name="Eisen M.B."/>
            <person name="Thornton K.R."/>
            <person name="Andolfatto P."/>
        </authorList>
    </citation>
    <scope>NUCLEOTIDE SEQUENCE</scope>
    <source>
        <strain evidence="13">W501</strain>
    </source>
</reference>
<dbReference type="GO" id="GO:0005694">
    <property type="term" value="C:chromosome"/>
    <property type="evidence" value="ECO:0007669"/>
    <property type="project" value="UniProtKB-SubCell"/>
</dbReference>
<dbReference type="Bgee" id="FBgn0194796">
    <property type="expression patterns" value="Expressed in female reproductive system and 3 other cell types or tissues"/>
</dbReference>
<keyword evidence="7 10" id="KW-0175">Coiled coil</keyword>
<evidence type="ECO:0000256" key="10">
    <source>
        <dbReference type="SAM" id="Coils"/>
    </source>
</evidence>
<feature type="region of interest" description="Disordered" evidence="11">
    <location>
        <begin position="1"/>
        <end position="37"/>
    </location>
</feature>
<feature type="compositionally biased region" description="Basic and acidic residues" evidence="11">
    <location>
        <begin position="18"/>
        <end position="29"/>
    </location>
</feature>
<dbReference type="GO" id="GO:0006979">
    <property type="term" value="P:response to oxidative stress"/>
    <property type="evidence" value="ECO:0007669"/>
    <property type="project" value="EnsemblMetazoa"/>
</dbReference>
<feature type="region of interest" description="Disordered" evidence="11">
    <location>
        <begin position="270"/>
        <end position="324"/>
    </location>
</feature>
<dbReference type="FunFam" id="1.20.58.2170:FF:000001">
    <property type="entry name" value="Death domain-associated protein 6"/>
    <property type="match status" value="1"/>
</dbReference>
<accession>A0A0J9QWY8</accession>
<organism evidence="13">
    <name type="scientific">Drosophila simulans</name>
    <name type="common">Fruit fly</name>
    <dbReference type="NCBI Taxonomy" id="7240"/>
    <lineage>
        <taxon>Eukaryota</taxon>
        <taxon>Metazoa</taxon>
        <taxon>Ecdysozoa</taxon>
        <taxon>Arthropoda</taxon>
        <taxon>Hexapoda</taxon>
        <taxon>Insecta</taxon>
        <taxon>Pterygota</taxon>
        <taxon>Neoptera</taxon>
        <taxon>Endopterygota</taxon>
        <taxon>Diptera</taxon>
        <taxon>Brachycera</taxon>
        <taxon>Muscomorpha</taxon>
        <taxon>Ephydroidea</taxon>
        <taxon>Drosophilidae</taxon>
        <taxon>Drosophila</taxon>
        <taxon>Sophophora</taxon>
    </lineage>
</organism>
<evidence type="ECO:0000313" key="13">
    <source>
        <dbReference type="EMBL" id="KMY88526.1"/>
    </source>
</evidence>
<evidence type="ECO:0000256" key="5">
    <source>
        <dbReference type="ARBA" id="ARBA00022490"/>
    </source>
</evidence>
<dbReference type="InterPro" id="IPR038298">
    <property type="entry name" value="Daxx_N_sf"/>
</dbReference>
<evidence type="ECO:0000256" key="1">
    <source>
        <dbReference type="ARBA" id="ARBA00004123"/>
    </source>
</evidence>
<evidence type="ECO:0000259" key="12">
    <source>
        <dbReference type="Pfam" id="PF20920"/>
    </source>
</evidence>
<dbReference type="EMBL" id="CM002910">
    <property type="protein sequence ID" value="KMY88526.1"/>
    <property type="molecule type" value="Genomic_DNA"/>
</dbReference>
<feature type="compositionally biased region" description="Low complexity" evidence="11">
    <location>
        <begin position="585"/>
        <end position="649"/>
    </location>
</feature>
<dbReference type="InterPro" id="IPR046426">
    <property type="entry name" value="DAXX_histone-bd_sf"/>
</dbReference>
<feature type="compositionally biased region" description="Low complexity" evidence="11">
    <location>
        <begin position="731"/>
        <end position="778"/>
    </location>
</feature>
<feature type="compositionally biased region" description="Polar residues" evidence="11">
    <location>
        <begin position="689"/>
        <end position="698"/>
    </location>
</feature>
<feature type="compositionally biased region" description="Low complexity" evidence="11">
    <location>
        <begin position="662"/>
        <end position="688"/>
    </location>
</feature>
<feature type="compositionally biased region" description="Polar residues" evidence="11">
    <location>
        <begin position="1142"/>
        <end position="1157"/>
    </location>
</feature>
<dbReference type="Pfam" id="PF20920">
    <property type="entry name" value="DAXX_hist_bd"/>
    <property type="match status" value="1"/>
</dbReference>
<reference evidence="13" key="1">
    <citation type="journal article" date="2013" name="Genome Res.">
        <title>A second-generation assembly of the Drosophila simulans genome provides new insights into patterns of lineage-specific divergence.</title>
        <authorList>
            <person name="Hu T.T."/>
            <person name="Eisen M.B."/>
            <person name="Thornton K.R."/>
            <person name="Andolfatto P."/>
        </authorList>
    </citation>
    <scope>NUCLEOTIDE SEQUENCE [LARGE SCALE GENOMIC DNA]</scope>
    <source>
        <strain evidence="13">W501</strain>
    </source>
</reference>
<dbReference type="Gene3D" id="1.10.8.810">
    <property type="entry name" value="Daxx helical bundle domain"/>
    <property type="match status" value="1"/>
</dbReference>
<dbReference type="GO" id="GO:0042981">
    <property type="term" value="P:regulation of apoptotic process"/>
    <property type="evidence" value="ECO:0007669"/>
    <property type="project" value="EnsemblMetazoa"/>
</dbReference>
<evidence type="ECO:0000256" key="4">
    <source>
        <dbReference type="ARBA" id="ARBA00022454"/>
    </source>
</evidence>
<comment type="subcellular location">
    <subcellularLocation>
        <location evidence="2">Chromosome</location>
    </subcellularLocation>
    <subcellularLocation>
        <location evidence="3">Cytoplasm</location>
    </subcellularLocation>
    <subcellularLocation>
        <location evidence="1">Nucleus</location>
    </subcellularLocation>
</comment>
<sequence>MSASVICVDLSSESDEESPAKRRRLEDPLRVLPPSGRKSLPAKLLNIPKASLGSAMIVPIAETGPARETPVIVDPLRSMHIPSGITVTKHQKNVLATNGNLTISLAESNNNNNNNNNNTTSFNNNVTPKQINVGTGQKVAWSVSSKAPSPNAVITTVPSHQVRVTPFNPIRLAPGSKIIPASKATPAKIQPILGMGQPPQQAQAQQPKTIMLGFAKPNTAVGQTAQHQKPVSLQIHQKLVAGQQKVMASVSQINQLPLQQQQPLRPVSIQLQQQQIQRNGPLPTQQQKPLGCPVPTQQGKLPRGPLPTKPDEPLGGPLPTEPDEILRGPLPTELDVPLVGPLPTRPKPPVRSIQQPVKKNTAIGVQIPQSQEPLGGTLPTRPKPLGGQLLMQQKPPVGSLQQPVKQNTGIGVQIQQSQQPLGGPMPTRPKTLGGQLLTQQKPPVGSLQQQNTGIGVQIQQIPKVFVGQQPQKEYLSKLQQEQQKILLGHLQQPQQKTFLGQLRQEQQKMLGQLQQQQQKKILGQSQQQKEPLGQLQPQQKPPQQLNNSLVHLQQQQQHKTSGGQLQQQQQNQPQQKNSMVHVKHQPQQQQKKTSLGQLQQQPQQQQKASVGQLQQQQKTSSGQLQQQQKTSVGQLQQQPQQQQKTSAGQLQQQQQQKISVGQLQPQQQQKSSAGQLQQQQKISAGQLQPQQQQKISAGQLQPQQQQKSSAGPLQQQHKISAGQLQQQQKISAGQLQQQPQQQLSSSAGQQQKLQKASLGQQSAAQKQGAAPGQQQKLPVGQSQPQKRTSAGLLQQQQVPQKKIVMQPQLPKTSVVLPRPQQLPNPLLVAQQQSPKTQMAIQLLNSVMGPQFPPQQPLLPVVNQITHKSMTIQRLPMLQTTPTVQKILPKQLAPQQTPPPAHILQKQTMPNAAMQNPPFAHRPPIVRPMTVAKITPVPTNNNVCIPMKPQMARAVSPPRDATMTAARTLPFKRSQRKASAAPMTSTHVQGFTASATPPQRLLATPPHCAAALNEPLLLNLPPTTSITPQLTPTTTPPPAGPSAAVQQQQLAKAAAIKLNSLPGASISPVNRAQTASAKRIQPITVLKKSDEEWRKHLEQQQQKKHVQLQSSSMTTIVLVESPPTTPPTDKPEPEPERGPMTVEKSSNQPMPTDKQSSAIKRPAVMISRKKSGSVVTEIVDLDNIPDIPAQKRRKECFPPIKNATKAAPSVNAPFTTEYAALLRLCREVDKSADMERLVKGELTQYYYSAPESFVMSCGFRNLVTTAMAMIQNESYLVYVHLKYVLDELASRRLTKIFPTVRAIPPASHFPLPPTSFTPKQPAMLNAPEQQTGMAGREQDDENEEVTLVNVQTISPEDRRRNERIRHFYRTLHAITKRIKMLEEAEVDLNDEDSSYLQLERFKKRACQIYEKICDLKGESKSVRRQLKKPIHFKDSDYPHFNNSLSAFVNRMQDFPDYHDVLQILEQCNKEKELGLAKYEMKRIAYDAFNKVGRMLQSRRKNDLYETVTHYTANGKDPASSDPELLAKLKENNKKQTKISDILEKYALEQDLNAEERQEARLKEKKLKQVKADEEAAKLAALAEDDDKPCTSAQAAAKAAALAALKRGPAARGNVIRKKRPANGRILKIYDDEDDSEEESDSEDDDVEEFVNNFQANSDVSDADSEVEAVTSPKRDALPLAEEEDVIDITRDETGKKNDEATPNGRLKIMSVSSLNANFVHGQDLYRKPNPMPSAKPVIADQIIISDEES</sequence>
<keyword evidence="4" id="KW-0158">Chromosome</keyword>
<dbReference type="GO" id="GO:0005634">
    <property type="term" value="C:nucleus"/>
    <property type="evidence" value="ECO:0007669"/>
    <property type="project" value="UniProtKB-SubCell"/>
</dbReference>
<feature type="compositionally biased region" description="Low complexity" evidence="11">
    <location>
        <begin position="521"/>
        <end position="577"/>
    </location>
</feature>
<dbReference type="KEGG" id="dsi:Dsimw501_GD23411"/>
<evidence type="ECO:0000256" key="7">
    <source>
        <dbReference type="ARBA" id="ARBA00023054"/>
    </source>
</evidence>
<feature type="compositionally biased region" description="Acidic residues" evidence="11">
    <location>
        <begin position="1629"/>
        <end position="1644"/>
    </location>
</feature>
<protein>
    <submittedName>
        <fullName evidence="13">Uncharacterized protein, isoform B</fullName>
    </submittedName>
</protein>
<evidence type="ECO:0000256" key="11">
    <source>
        <dbReference type="SAM" id="MobiDB-lite"/>
    </source>
</evidence>
<dbReference type="Gene3D" id="1.20.58.2170">
    <property type="match status" value="1"/>
</dbReference>
<reference evidence="13" key="3">
    <citation type="submission" date="2015-04" db="EMBL/GenBank/DDBJ databases">
        <authorList>
            <consortium name="FlyBase"/>
        </authorList>
    </citation>
    <scope>NUCLEOTIDE SEQUENCE</scope>
    <source>
        <strain evidence="13">W501</strain>
    </source>
</reference>
<dbReference type="GO" id="GO:0005829">
    <property type="term" value="C:cytosol"/>
    <property type="evidence" value="ECO:0007669"/>
    <property type="project" value="EnsemblMetazoa"/>
</dbReference>
<feature type="region of interest" description="Disordered" evidence="11">
    <location>
        <begin position="521"/>
        <end position="649"/>
    </location>
</feature>
<feature type="domain" description="Daxx histone-binding" evidence="12">
    <location>
        <begin position="1465"/>
        <end position="1545"/>
    </location>
</feature>
<proteinExistence type="predicted"/>
<dbReference type="GO" id="GO:0008340">
    <property type="term" value="P:determination of adult lifespan"/>
    <property type="evidence" value="ECO:0007669"/>
    <property type="project" value="EnsemblMetazoa"/>
</dbReference>
<feature type="compositionally biased region" description="Polar residues" evidence="11">
    <location>
        <begin position="780"/>
        <end position="796"/>
    </location>
</feature>
<evidence type="ECO:0000256" key="8">
    <source>
        <dbReference type="ARBA" id="ARBA00023186"/>
    </source>
</evidence>
<dbReference type="PANTHER" id="PTHR12766:SF7">
    <property type="entry name" value="DEATH DOMAIN-ASSOCIATED PROTEIN 6"/>
    <property type="match status" value="1"/>
</dbReference>
<keyword evidence="6" id="KW-0053">Apoptosis</keyword>
<feature type="region of interest" description="Disordered" evidence="11">
    <location>
        <begin position="1019"/>
        <end position="1041"/>
    </location>
</feature>
<dbReference type="CDD" id="cd13150">
    <property type="entry name" value="DAXX_histone_binding"/>
    <property type="match status" value="1"/>
</dbReference>
<evidence type="ECO:0000256" key="9">
    <source>
        <dbReference type="ARBA" id="ARBA00023242"/>
    </source>
</evidence>
<dbReference type="InterPro" id="IPR046378">
    <property type="entry name" value="DAXX_histone-bd"/>
</dbReference>
<evidence type="ECO:0000256" key="6">
    <source>
        <dbReference type="ARBA" id="ARBA00022703"/>
    </source>
</evidence>
<feature type="compositionally biased region" description="Low complexity" evidence="11">
    <location>
        <begin position="1019"/>
        <end position="1032"/>
    </location>
</feature>
<feature type="region of interest" description="Disordered" evidence="11">
    <location>
        <begin position="1118"/>
        <end position="1159"/>
    </location>
</feature>
<feature type="coiled-coil region" evidence="10">
    <location>
        <begin position="1543"/>
        <end position="1571"/>
    </location>
</feature>
<name>A0A0J9QWY8_DROSI</name>
<gene>
    <name evidence="13" type="primary">Dsim\GD23411</name>
    <name evidence="13" type="ORF">Dsimw501_GD23411</name>
</gene>
<keyword evidence="8" id="KW-0143">Chaperone</keyword>
<dbReference type="GO" id="GO:0003712">
    <property type="term" value="F:transcription coregulator activity"/>
    <property type="evidence" value="ECO:0007669"/>
    <property type="project" value="TreeGrafter"/>
</dbReference>
<dbReference type="Proteomes" id="UP000035880">
    <property type="component" value="Chromosome 2L"/>
</dbReference>
<feature type="compositionally biased region" description="Polar residues" evidence="11">
    <location>
        <begin position="707"/>
        <end position="730"/>
    </location>
</feature>